<sequence>MNSKGRSNESICEKSMKIVVNVIKLSSFCISKMSLGVGGNQVVTKNLAPVMSSVMVDLSTKNRRSQEPQSRSKKISYLIEPGENNESTYVICEEMNIDGRASAYIRKVHEKCQNHYDASKISPCILPSQPYAVLK</sequence>
<proteinExistence type="predicted"/>
<dbReference type="Proteomes" id="UP001324115">
    <property type="component" value="Unassembled WGS sequence"/>
</dbReference>
<protein>
    <submittedName>
        <fullName evidence="1">Uncharacterized protein</fullName>
    </submittedName>
</protein>
<reference evidence="1 2" key="1">
    <citation type="journal article" date="2023" name="G3 (Bethesda)">
        <title>A haplotype-resolved chromosome-scale genome for Quercus rubra L. provides insights into the genetics of adaptive traits for red oak species.</title>
        <authorList>
            <person name="Kapoor B."/>
            <person name="Jenkins J."/>
            <person name="Schmutz J."/>
            <person name="Zhebentyayeva T."/>
            <person name="Kuelheim C."/>
            <person name="Coggeshall M."/>
            <person name="Heim C."/>
            <person name="Lasky J.R."/>
            <person name="Leites L."/>
            <person name="Islam-Faridi N."/>
            <person name="Romero-Severson J."/>
            <person name="DeLeo V.L."/>
            <person name="Lucas S.M."/>
            <person name="Lazic D."/>
            <person name="Gailing O."/>
            <person name="Carlson J."/>
            <person name="Staton M."/>
        </authorList>
    </citation>
    <scope>NUCLEOTIDE SEQUENCE [LARGE SCALE GENOMIC DNA]</scope>
    <source>
        <strain evidence="1">Pseudo-F2</strain>
    </source>
</reference>
<keyword evidence="2" id="KW-1185">Reference proteome</keyword>
<dbReference type="AlphaFoldDB" id="A0AAN7EE18"/>
<organism evidence="1 2">
    <name type="scientific">Quercus rubra</name>
    <name type="common">Northern red oak</name>
    <name type="synonym">Quercus borealis</name>
    <dbReference type="NCBI Taxonomy" id="3512"/>
    <lineage>
        <taxon>Eukaryota</taxon>
        <taxon>Viridiplantae</taxon>
        <taxon>Streptophyta</taxon>
        <taxon>Embryophyta</taxon>
        <taxon>Tracheophyta</taxon>
        <taxon>Spermatophyta</taxon>
        <taxon>Magnoliopsida</taxon>
        <taxon>eudicotyledons</taxon>
        <taxon>Gunneridae</taxon>
        <taxon>Pentapetalae</taxon>
        <taxon>rosids</taxon>
        <taxon>fabids</taxon>
        <taxon>Fagales</taxon>
        <taxon>Fagaceae</taxon>
        <taxon>Quercus</taxon>
    </lineage>
</organism>
<accession>A0AAN7EE18</accession>
<evidence type="ECO:0000313" key="2">
    <source>
        <dbReference type="Proteomes" id="UP001324115"/>
    </source>
</evidence>
<name>A0AAN7EE18_QUERU</name>
<dbReference type="EMBL" id="JAXUIC010000010">
    <property type="protein sequence ID" value="KAK4568451.1"/>
    <property type="molecule type" value="Genomic_DNA"/>
</dbReference>
<comment type="caution">
    <text evidence="1">The sequence shown here is derived from an EMBL/GenBank/DDBJ whole genome shotgun (WGS) entry which is preliminary data.</text>
</comment>
<gene>
    <name evidence="1" type="ORF">RGQ29_004021</name>
</gene>
<evidence type="ECO:0000313" key="1">
    <source>
        <dbReference type="EMBL" id="KAK4568451.1"/>
    </source>
</evidence>